<reference evidence="2 3" key="1">
    <citation type="submission" date="2018-04" db="EMBL/GenBank/DDBJ databases">
        <title>Chitinophaga fuyangensis sp. nov., isolated from soil in a chemical factory.</title>
        <authorList>
            <person name="Chen K."/>
        </authorList>
    </citation>
    <scope>NUCLEOTIDE SEQUENCE [LARGE SCALE GENOMIC DNA]</scope>
    <source>
        <strain evidence="2 3">LY-1</strain>
    </source>
</reference>
<evidence type="ECO:0000256" key="1">
    <source>
        <dbReference type="SAM" id="SignalP"/>
    </source>
</evidence>
<evidence type="ECO:0000313" key="2">
    <source>
        <dbReference type="EMBL" id="PUZ22822.1"/>
    </source>
</evidence>
<keyword evidence="3" id="KW-1185">Reference proteome</keyword>
<keyword evidence="1" id="KW-0732">Signal</keyword>
<proteinExistence type="predicted"/>
<comment type="caution">
    <text evidence="2">The sequence shown here is derived from an EMBL/GenBank/DDBJ whole genome shotgun (WGS) entry which is preliminary data.</text>
</comment>
<dbReference type="InterPro" id="IPR025514">
    <property type="entry name" value="DUF4402"/>
</dbReference>
<feature type="signal peptide" evidence="1">
    <location>
        <begin position="1"/>
        <end position="23"/>
    </location>
</feature>
<dbReference type="Pfam" id="PF14352">
    <property type="entry name" value="DUF4402"/>
    <property type="match status" value="1"/>
</dbReference>
<feature type="chain" id="PRO_5015570028" description="DUF4402 domain-containing protein" evidence="1">
    <location>
        <begin position="24"/>
        <end position="171"/>
    </location>
</feature>
<organism evidence="2 3">
    <name type="scientific">Chitinophaga parva</name>
    <dbReference type="NCBI Taxonomy" id="2169414"/>
    <lineage>
        <taxon>Bacteria</taxon>
        <taxon>Pseudomonadati</taxon>
        <taxon>Bacteroidota</taxon>
        <taxon>Chitinophagia</taxon>
        <taxon>Chitinophagales</taxon>
        <taxon>Chitinophagaceae</taxon>
        <taxon>Chitinophaga</taxon>
    </lineage>
</organism>
<accession>A0A2T7BCM1</accession>
<dbReference type="OrthoDB" id="1436810at2"/>
<dbReference type="RefSeq" id="WP_108688567.1">
    <property type="nucleotide sequence ID" value="NZ_QCYK01000003.1"/>
</dbReference>
<gene>
    <name evidence="2" type="ORF">DCC81_20585</name>
</gene>
<sequence>MKKFNCISAITLVFAAITTSVSAQETASATATATIVTPISIVKDVDMNFGNVAVQSTAGGTVVLTPAGVRTATGGVTLPSTATGTITAASFTVTGTGNYTYSITLPSTALTITSGANTMTVTNFTSDPLGVGTLAAGTQTLNVGATLNVSAAQAAGTYVSATPFDVTVNYN</sequence>
<name>A0A2T7BCM1_9BACT</name>
<evidence type="ECO:0000313" key="3">
    <source>
        <dbReference type="Proteomes" id="UP000244450"/>
    </source>
</evidence>
<dbReference type="AlphaFoldDB" id="A0A2T7BCM1"/>
<dbReference type="Proteomes" id="UP000244450">
    <property type="component" value="Unassembled WGS sequence"/>
</dbReference>
<dbReference type="EMBL" id="QCYK01000003">
    <property type="protein sequence ID" value="PUZ22822.1"/>
    <property type="molecule type" value="Genomic_DNA"/>
</dbReference>
<protein>
    <recommendedName>
        <fullName evidence="4">DUF4402 domain-containing protein</fullName>
    </recommendedName>
</protein>
<evidence type="ECO:0008006" key="4">
    <source>
        <dbReference type="Google" id="ProtNLM"/>
    </source>
</evidence>